<feature type="signal peptide" evidence="1">
    <location>
        <begin position="1"/>
        <end position="18"/>
    </location>
</feature>
<dbReference type="EMBL" id="CAJVRL010000090">
    <property type="protein sequence ID" value="CAG8959238.1"/>
    <property type="molecule type" value="Genomic_DNA"/>
</dbReference>
<evidence type="ECO:0000313" key="2">
    <source>
        <dbReference type="EMBL" id="CAG8959238.1"/>
    </source>
</evidence>
<keyword evidence="3" id="KW-1185">Reference proteome</keyword>
<gene>
    <name evidence="2" type="ORF">HYFRA_00012596</name>
</gene>
<reference evidence="2" key="1">
    <citation type="submission" date="2021-07" db="EMBL/GenBank/DDBJ databases">
        <authorList>
            <person name="Durling M."/>
        </authorList>
    </citation>
    <scope>NUCLEOTIDE SEQUENCE</scope>
</reference>
<sequence length="108" mass="11534">MKLQTLLSVACLAIGVASEQHYTAACTVNGQIDGPTTEQTCNFYRNTGEPGNETVLMSTKVPAQASNIARVEQSILEGTSLEGSAEMPVPTVGNAIYTYSSEVEVYRE</sequence>
<comment type="caution">
    <text evidence="2">The sequence shown here is derived from an EMBL/GenBank/DDBJ whole genome shotgun (WGS) entry which is preliminary data.</text>
</comment>
<organism evidence="2 3">
    <name type="scientific">Hymenoscyphus fraxineus</name>
    <dbReference type="NCBI Taxonomy" id="746836"/>
    <lineage>
        <taxon>Eukaryota</taxon>
        <taxon>Fungi</taxon>
        <taxon>Dikarya</taxon>
        <taxon>Ascomycota</taxon>
        <taxon>Pezizomycotina</taxon>
        <taxon>Leotiomycetes</taxon>
        <taxon>Helotiales</taxon>
        <taxon>Helotiaceae</taxon>
        <taxon>Hymenoscyphus</taxon>
    </lineage>
</organism>
<evidence type="ECO:0000256" key="1">
    <source>
        <dbReference type="SAM" id="SignalP"/>
    </source>
</evidence>
<accession>A0A9N9L707</accession>
<keyword evidence="1" id="KW-0732">Signal</keyword>
<evidence type="ECO:0000313" key="3">
    <source>
        <dbReference type="Proteomes" id="UP000696280"/>
    </source>
</evidence>
<protein>
    <submittedName>
        <fullName evidence="2">Uncharacterized protein</fullName>
    </submittedName>
</protein>
<proteinExistence type="predicted"/>
<dbReference type="Proteomes" id="UP000696280">
    <property type="component" value="Unassembled WGS sequence"/>
</dbReference>
<dbReference type="OrthoDB" id="10467855at2759"/>
<dbReference type="AlphaFoldDB" id="A0A9N9L707"/>
<feature type="chain" id="PRO_5040143699" evidence="1">
    <location>
        <begin position="19"/>
        <end position="108"/>
    </location>
</feature>
<name>A0A9N9L707_9HELO</name>